<dbReference type="PANTHER" id="PTHR47691">
    <property type="entry name" value="REGULATOR-RELATED"/>
    <property type="match status" value="1"/>
</dbReference>
<dbReference type="SUPFAM" id="SSF46894">
    <property type="entry name" value="C-terminal effector domain of the bipartite response regulators"/>
    <property type="match status" value="1"/>
</dbReference>
<evidence type="ECO:0000313" key="2">
    <source>
        <dbReference type="EMBL" id="ASC73295.1"/>
    </source>
</evidence>
<organism evidence="2 3">
    <name type="scientific">Halomicronema hongdechloris C2206</name>
    <dbReference type="NCBI Taxonomy" id="1641165"/>
    <lineage>
        <taxon>Bacteria</taxon>
        <taxon>Bacillati</taxon>
        <taxon>Cyanobacteriota</taxon>
        <taxon>Cyanophyceae</taxon>
        <taxon>Nodosilineales</taxon>
        <taxon>Nodosilineaceae</taxon>
        <taxon>Halomicronema</taxon>
    </lineage>
</organism>
<dbReference type="RefSeq" id="WP_080811256.1">
    <property type="nucleotide sequence ID" value="NZ_CP021983.2"/>
</dbReference>
<evidence type="ECO:0000259" key="1">
    <source>
        <dbReference type="Pfam" id="PF00931"/>
    </source>
</evidence>
<feature type="domain" description="NB-ARC" evidence="1">
    <location>
        <begin position="144"/>
        <end position="231"/>
    </location>
</feature>
<dbReference type="GO" id="GO:0003677">
    <property type="term" value="F:DNA binding"/>
    <property type="evidence" value="ECO:0007669"/>
    <property type="project" value="InterPro"/>
</dbReference>
<keyword evidence="3" id="KW-1185">Reference proteome</keyword>
<dbReference type="PRINTS" id="PR00364">
    <property type="entry name" value="DISEASERSIST"/>
</dbReference>
<dbReference type="InterPro" id="IPR002182">
    <property type="entry name" value="NB-ARC"/>
</dbReference>
<dbReference type="SUPFAM" id="SSF52540">
    <property type="entry name" value="P-loop containing nucleoside triphosphate hydrolases"/>
    <property type="match status" value="1"/>
</dbReference>
<proteinExistence type="predicted"/>
<dbReference type="Gene3D" id="3.40.50.300">
    <property type="entry name" value="P-loop containing nucleotide triphosphate hydrolases"/>
    <property type="match status" value="1"/>
</dbReference>
<dbReference type="PANTHER" id="PTHR47691:SF3">
    <property type="entry name" value="HTH-TYPE TRANSCRIPTIONAL REGULATOR RV0890C-RELATED"/>
    <property type="match status" value="1"/>
</dbReference>
<evidence type="ECO:0000313" key="3">
    <source>
        <dbReference type="Proteomes" id="UP000191901"/>
    </source>
</evidence>
<protein>
    <recommendedName>
        <fullName evidence="1">NB-ARC domain-containing protein</fullName>
    </recommendedName>
</protein>
<dbReference type="Proteomes" id="UP000191901">
    <property type="component" value="Chromosome"/>
</dbReference>
<dbReference type="InterPro" id="IPR016032">
    <property type="entry name" value="Sig_transdc_resp-reg_C-effctor"/>
</dbReference>
<dbReference type="OrthoDB" id="434800at2"/>
<dbReference type="Pfam" id="PF00931">
    <property type="entry name" value="NB-ARC"/>
    <property type="match status" value="1"/>
</dbReference>
<accession>A0A1V8NI30</accession>
<dbReference type="InterPro" id="IPR027417">
    <property type="entry name" value="P-loop_NTPase"/>
</dbReference>
<name>A0A1V8NI30_9CYAN</name>
<dbReference type="EMBL" id="CP021983">
    <property type="protein sequence ID" value="ASC73295.1"/>
    <property type="molecule type" value="Genomic_DNA"/>
</dbReference>
<dbReference type="GO" id="GO:0043531">
    <property type="term" value="F:ADP binding"/>
    <property type="evidence" value="ECO:0007669"/>
    <property type="project" value="InterPro"/>
</dbReference>
<dbReference type="STRING" id="1641165.XM38_17355"/>
<sequence>MASNQELFTEAQGDWNLDKLYGDLAAAKQQIAPHKQASLTKVEKELLRGLLCRYSPAEIAAQRYTAPKTVEVSLSNTLYRYVECLTRREANTLESWRDVADWLAVAGYQASRLEINWSQVPDAPVFYGRDIELDQLRLWTIDSQPSCRLVAILGPGGIGKTTLVVKLLEQIQPQFDHLIWQSLRHAPPMAAILEDWLIHLSDQKPEGSVHDQMSRLTTYLHQHRCLIVLDNLDTLLREGDFAGHYRQGYEDYGDLLRRLGEEQHQSCVLITSREPTKELVMLSGPHRPVRSQELSGLGEAAHQLLQEADLQDDSLWNQLIRIYRGNPLVLKIVATTIRELFNGRVKDFLKQRITLITSDVSYLVEQQVQRLSTAEQTLLYELARLQKPVEIARLQQLLSPEILQPLGSLVRRSLVEKSPAGFTLRPVVMEYVRQRLPGAEETA</sequence>
<dbReference type="KEGG" id="hhg:XM38_042590"/>
<dbReference type="GO" id="GO:0006355">
    <property type="term" value="P:regulation of DNA-templated transcription"/>
    <property type="evidence" value="ECO:0007669"/>
    <property type="project" value="InterPro"/>
</dbReference>
<dbReference type="AlphaFoldDB" id="A0A1V8NI30"/>
<gene>
    <name evidence="2" type="ORF">XM38_042590</name>
</gene>
<reference evidence="2 3" key="1">
    <citation type="journal article" date="2016" name="Biochim. Biophys. Acta">
        <title>Characterization of red-shifted phycobilisomes isolated from the chlorophyll f-containing cyanobacterium Halomicronema hongdechloris.</title>
        <authorList>
            <person name="Li Y."/>
            <person name="Lin Y."/>
            <person name="Garvey C.J."/>
            <person name="Birch D."/>
            <person name="Corkery R.W."/>
            <person name="Loughlin P.C."/>
            <person name="Scheer H."/>
            <person name="Willows R.D."/>
            <person name="Chen M."/>
        </authorList>
    </citation>
    <scope>NUCLEOTIDE SEQUENCE [LARGE SCALE GENOMIC DNA]</scope>
    <source>
        <strain evidence="2 3">C2206</strain>
    </source>
</reference>